<sequence>MDEIDRRGVLYPARLPTFTRVLAPDTLRGLVRWFWIPEWQLAPGRTSRQEVLAFPASNLVVEPAGTTLSGPTTRRTHRDLSGTGWAVGALLRPAGIAALHREPREIRDDEIGVDAPELHEAVVAAMAIPDPVARRDGAVAAYGAWLGERLPPPDADGERANDLEDLVASDRGIVRVEQLAERLDLSMRAVQRLTRRYVGVPPLAMIRRYRLQEAAVRLREEPDLTVAAVAADLGYADQAHLCTDFRSVLGFTPTTYRRSTGSDTESSAPG</sequence>
<gene>
    <name evidence="5" type="ORF">ACFSJG_26260</name>
</gene>
<dbReference type="Gene3D" id="1.10.10.60">
    <property type="entry name" value="Homeodomain-like"/>
    <property type="match status" value="1"/>
</dbReference>
<evidence type="ECO:0000313" key="6">
    <source>
        <dbReference type="Proteomes" id="UP001597286"/>
    </source>
</evidence>
<dbReference type="PROSITE" id="PS00041">
    <property type="entry name" value="HTH_ARAC_FAMILY_1"/>
    <property type="match status" value="1"/>
</dbReference>
<protein>
    <submittedName>
        <fullName evidence="5">Helix-turn-helix domain-containing protein</fullName>
    </submittedName>
</protein>
<accession>A0ABW4PB47</accession>
<dbReference type="PROSITE" id="PS01124">
    <property type="entry name" value="HTH_ARAC_FAMILY_2"/>
    <property type="match status" value="1"/>
</dbReference>
<keyword evidence="1" id="KW-0805">Transcription regulation</keyword>
<dbReference type="InterPro" id="IPR009057">
    <property type="entry name" value="Homeodomain-like_sf"/>
</dbReference>
<reference evidence="6" key="1">
    <citation type="journal article" date="2019" name="Int. J. Syst. Evol. Microbiol.">
        <title>The Global Catalogue of Microorganisms (GCM) 10K type strain sequencing project: providing services to taxonomists for standard genome sequencing and annotation.</title>
        <authorList>
            <consortium name="The Broad Institute Genomics Platform"/>
            <consortium name="The Broad Institute Genome Sequencing Center for Infectious Disease"/>
            <person name="Wu L."/>
            <person name="Ma J."/>
        </authorList>
    </citation>
    <scope>NUCLEOTIDE SEQUENCE [LARGE SCALE GENOMIC DNA]</scope>
    <source>
        <strain evidence="6">DT72</strain>
    </source>
</reference>
<evidence type="ECO:0000256" key="1">
    <source>
        <dbReference type="ARBA" id="ARBA00023015"/>
    </source>
</evidence>
<dbReference type="InterPro" id="IPR046532">
    <property type="entry name" value="DUF6597"/>
</dbReference>
<dbReference type="InterPro" id="IPR018062">
    <property type="entry name" value="HTH_AraC-typ_CS"/>
</dbReference>
<dbReference type="Proteomes" id="UP001597286">
    <property type="component" value="Unassembled WGS sequence"/>
</dbReference>
<keyword evidence="2" id="KW-0238">DNA-binding</keyword>
<dbReference type="EMBL" id="JBHUFB010000022">
    <property type="protein sequence ID" value="MFD1815735.1"/>
    <property type="molecule type" value="Genomic_DNA"/>
</dbReference>
<evidence type="ECO:0000256" key="2">
    <source>
        <dbReference type="ARBA" id="ARBA00023125"/>
    </source>
</evidence>
<dbReference type="RefSeq" id="WP_378488190.1">
    <property type="nucleotide sequence ID" value="NZ_JBHUFB010000022.1"/>
</dbReference>
<dbReference type="SMART" id="SM00342">
    <property type="entry name" value="HTH_ARAC"/>
    <property type="match status" value="1"/>
</dbReference>
<dbReference type="SUPFAM" id="SSF46689">
    <property type="entry name" value="Homeodomain-like"/>
    <property type="match status" value="1"/>
</dbReference>
<dbReference type="InterPro" id="IPR050204">
    <property type="entry name" value="AraC_XylS_family_regulators"/>
</dbReference>
<dbReference type="Pfam" id="PF20240">
    <property type="entry name" value="DUF6597"/>
    <property type="match status" value="1"/>
</dbReference>
<keyword evidence="3" id="KW-0804">Transcription</keyword>
<comment type="caution">
    <text evidence="5">The sequence shown here is derived from an EMBL/GenBank/DDBJ whole genome shotgun (WGS) entry which is preliminary data.</text>
</comment>
<evidence type="ECO:0000313" key="5">
    <source>
        <dbReference type="EMBL" id="MFD1815735.1"/>
    </source>
</evidence>
<organism evidence="5 6">
    <name type="scientific">Rhodococcus gannanensis</name>
    <dbReference type="NCBI Taxonomy" id="1960308"/>
    <lineage>
        <taxon>Bacteria</taxon>
        <taxon>Bacillati</taxon>
        <taxon>Actinomycetota</taxon>
        <taxon>Actinomycetes</taxon>
        <taxon>Mycobacteriales</taxon>
        <taxon>Nocardiaceae</taxon>
        <taxon>Rhodococcus</taxon>
    </lineage>
</organism>
<dbReference type="InterPro" id="IPR018060">
    <property type="entry name" value="HTH_AraC"/>
</dbReference>
<dbReference type="PANTHER" id="PTHR46796">
    <property type="entry name" value="HTH-TYPE TRANSCRIPTIONAL ACTIVATOR RHAS-RELATED"/>
    <property type="match status" value="1"/>
</dbReference>
<name>A0ABW4PB47_9NOCA</name>
<dbReference type="Pfam" id="PF12833">
    <property type="entry name" value="HTH_18"/>
    <property type="match status" value="1"/>
</dbReference>
<evidence type="ECO:0000259" key="4">
    <source>
        <dbReference type="PROSITE" id="PS01124"/>
    </source>
</evidence>
<evidence type="ECO:0000256" key="3">
    <source>
        <dbReference type="ARBA" id="ARBA00023163"/>
    </source>
</evidence>
<keyword evidence="6" id="KW-1185">Reference proteome</keyword>
<proteinExistence type="predicted"/>
<feature type="domain" description="HTH araC/xylS-type" evidence="4">
    <location>
        <begin position="158"/>
        <end position="259"/>
    </location>
</feature>